<protein>
    <submittedName>
        <fullName evidence="1">Uncharacterized protein</fullName>
    </submittedName>
</protein>
<sequence length="89" mass="9940">MLRECYATSLNDCKRIRNIRDTMASYIEERNLRANAQASDTPGCSLNDLSPCFARKEQLTVAASGELFERIAKIETSVVSEGIDLQSPR</sequence>
<gene>
    <name evidence="1" type="ORF">PHMEG_00018522</name>
</gene>
<organism evidence="1 2">
    <name type="scientific">Phytophthora megakarya</name>
    <dbReference type="NCBI Taxonomy" id="4795"/>
    <lineage>
        <taxon>Eukaryota</taxon>
        <taxon>Sar</taxon>
        <taxon>Stramenopiles</taxon>
        <taxon>Oomycota</taxon>
        <taxon>Peronosporomycetes</taxon>
        <taxon>Peronosporales</taxon>
        <taxon>Peronosporaceae</taxon>
        <taxon>Phytophthora</taxon>
    </lineage>
</organism>
<dbReference type="AlphaFoldDB" id="A0A225VTJ8"/>
<dbReference type="EMBL" id="NBNE01002994">
    <property type="protein sequence ID" value="OWZ08861.1"/>
    <property type="molecule type" value="Genomic_DNA"/>
</dbReference>
<name>A0A225VTJ8_9STRA</name>
<dbReference type="Proteomes" id="UP000198211">
    <property type="component" value="Unassembled WGS sequence"/>
</dbReference>
<keyword evidence="2" id="KW-1185">Reference proteome</keyword>
<comment type="caution">
    <text evidence="1">The sequence shown here is derived from an EMBL/GenBank/DDBJ whole genome shotgun (WGS) entry which is preliminary data.</text>
</comment>
<proteinExistence type="predicted"/>
<accession>A0A225VTJ8</accession>
<evidence type="ECO:0000313" key="2">
    <source>
        <dbReference type="Proteomes" id="UP000198211"/>
    </source>
</evidence>
<evidence type="ECO:0000313" key="1">
    <source>
        <dbReference type="EMBL" id="OWZ08861.1"/>
    </source>
</evidence>
<reference evidence="2" key="1">
    <citation type="submission" date="2017-03" db="EMBL/GenBank/DDBJ databases">
        <title>Phytopthora megakarya and P. palmivora, two closely related causual agents of cacao black pod achieved similar genome size and gene model numbers by different mechanisms.</title>
        <authorList>
            <person name="Ali S."/>
            <person name="Shao J."/>
            <person name="Larry D.J."/>
            <person name="Kronmiller B."/>
            <person name="Shen D."/>
            <person name="Strem M.D."/>
            <person name="Melnick R.L."/>
            <person name="Guiltinan M.J."/>
            <person name="Tyler B.M."/>
            <person name="Meinhardt L.W."/>
            <person name="Bailey B.A."/>
        </authorList>
    </citation>
    <scope>NUCLEOTIDE SEQUENCE [LARGE SCALE GENOMIC DNA]</scope>
    <source>
        <strain evidence="2">zdho120</strain>
    </source>
</reference>